<evidence type="ECO:0000313" key="1">
    <source>
        <dbReference type="EMBL" id="MBO2459835.1"/>
    </source>
</evidence>
<gene>
    <name evidence="1" type="ORF">J4709_19835</name>
</gene>
<reference evidence="1 2" key="1">
    <citation type="submission" date="2021-03" db="EMBL/GenBank/DDBJ databases">
        <title>Actinomadura violae sp. nov., isolated from lichen in Thailand.</title>
        <authorList>
            <person name="Kanchanasin P."/>
            <person name="Saeng-In P."/>
            <person name="Phongsopitanun W."/>
            <person name="Yuki M."/>
            <person name="Kudo T."/>
            <person name="Ohkuma M."/>
            <person name="Tanasupawat S."/>
        </authorList>
    </citation>
    <scope>NUCLEOTIDE SEQUENCE [LARGE SCALE GENOMIC DNA]</scope>
    <source>
        <strain evidence="1 2">LCR2-06</strain>
    </source>
</reference>
<evidence type="ECO:0000313" key="2">
    <source>
        <dbReference type="Proteomes" id="UP000680206"/>
    </source>
</evidence>
<organism evidence="1 2">
    <name type="scientific">Actinomadura violacea</name>
    <dbReference type="NCBI Taxonomy" id="2819934"/>
    <lineage>
        <taxon>Bacteria</taxon>
        <taxon>Bacillati</taxon>
        <taxon>Actinomycetota</taxon>
        <taxon>Actinomycetes</taxon>
        <taxon>Streptosporangiales</taxon>
        <taxon>Thermomonosporaceae</taxon>
        <taxon>Actinomadura</taxon>
    </lineage>
</organism>
<protein>
    <submittedName>
        <fullName evidence="1">Uncharacterized protein</fullName>
    </submittedName>
</protein>
<accession>A0ABS3RUZ1</accession>
<name>A0ABS3RUZ1_9ACTN</name>
<keyword evidence="2" id="KW-1185">Reference proteome</keyword>
<dbReference type="Proteomes" id="UP000680206">
    <property type="component" value="Unassembled WGS sequence"/>
</dbReference>
<sequence length="89" mass="9558">MLQSMIRTLVPLVVGFLVGQAARIGLDLPAGAVTEIVTVAVAFAYYTVVRFAETHWPAVGRWLLAAGLTSHSPVYVPAVTAQRLTRPRA</sequence>
<dbReference type="EMBL" id="JAGEPF010000012">
    <property type="protein sequence ID" value="MBO2459835.1"/>
    <property type="molecule type" value="Genomic_DNA"/>
</dbReference>
<proteinExistence type="predicted"/>
<comment type="caution">
    <text evidence="1">The sequence shown here is derived from an EMBL/GenBank/DDBJ whole genome shotgun (WGS) entry which is preliminary data.</text>
</comment>